<name>A0A9W4U501_9PLEO</name>
<organism evidence="2 3">
    <name type="scientific">Periconia digitata</name>
    <dbReference type="NCBI Taxonomy" id="1303443"/>
    <lineage>
        <taxon>Eukaryota</taxon>
        <taxon>Fungi</taxon>
        <taxon>Dikarya</taxon>
        <taxon>Ascomycota</taxon>
        <taxon>Pezizomycotina</taxon>
        <taxon>Dothideomycetes</taxon>
        <taxon>Pleosporomycetidae</taxon>
        <taxon>Pleosporales</taxon>
        <taxon>Massarineae</taxon>
        <taxon>Periconiaceae</taxon>
        <taxon>Periconia</taxon>
    </lineage>
</organism>
<feature type="compositionally biased region" description="Basic and acidic residues" evidence="1">
    <location>
        <begin position="31"/>
        <end position="44"/>
    </location>
</feature>
<dbReference type="AlphaFoldDB" id="A0A9W4U501"/>
<keyword evidence="3" id="KW-1185">Reference proteome</keyword>
<evidence type="ECO:0000313" key="3">
    <source>
        <dbReference type="Proteomes" id="UP001152607"/>
    </source>
</evidence>
<sequence>MYSHGGGQRQASTAGRHEKNNGNSSSSNRQGRAETGRQGPDEVRVHAGPRQALWLTHKHQATCAYETAWRRRSLAATRARRVVRRTPANAPPACLPACLCTGCAASANWCLVVQRVACRAGGRNMHGRTADRSMFVHSCSHLSHPSSVHTCSCTCQGRVVHSRANPSLGGTIPYNARMQLIKPQFDITAMRIGRKGIARPAERCRLGV</sequence>
<dbReference type="Proteomes" id="UP001152607">
    <property type="component" value="Unassembled WGS sequence"/>
</dbReference>
<evidence type="ECO:0000313" key="2">
    <source>
        <dbReference type="EMBL" id="CAI6277132.1"/>
    </source>
</evidence>
<reference evidence="2" key="1">
    <citation type="submission" date="2023-01" db="EMBL/GenBank/DDBJ databases">
        <authorList>
            <person name="Van Ghelder C."/>
            <person name="Rancurel C."/>
        </authorList>
    </citation>
    <scope>NUCLEOTIDE SEQUENCE</scope>
    <source>
        <strain evidence="2">CNCM I-4278</strain>
    </source>
</reference>
<feature type="region of interest" description="Disordered" evidence="1">
    <location>
        <begin position="1"/>
        <end position="44"/>
    </location>
</feature>
<dbReference type="EMBL" id="CAOQHR010000001">
    <property type="protein sequence ID" value="CAI6277132.1"/>
    <property type="molecule type" value="Genomic_DNA"/>
</dbReference>
<gene>
    <name evidence="2" type="ORF">PDIGIT_LOCUS1960</name>
</gene>
<protein>
    <submittedName>
        <fullName evidence="2">Uncharacterized protein</fullName>
    </submittedName>
</protein>
<accession>A0A9W4U501</accession>
<comment type="caution">
    <text evidence="2">The sequence shown here is derived from an EMBL/GenBank/DDBJ whole genome shotgun (WGS) entry which is preliminary data.</text>
</comment>
<evidence type="ECO:0000256" key="1">
    <source>
        <dbReference type="SAM" id="MobiDB-lite"/>
    </source>
</evidence>
<proteinExistence type="predicted"/>